<dbReference type="Pfam" id="PF12680">
    <property type="entry name" value="SnoaL_2"/>
    <property type="match status" value="1"/>
</dbReference>
<comment type="caution">
    <text evidence="2">The sequence shown here is derived from an EMBL/GenBank/DDBJ whole genome shotgun (WGS) entry which is preliminary data.</text>
</comment>
<organism evidence="2 3">
    <name type="scientific">Kribbella jiaozuonensis</name>
    <dbReference type="NCBI Taxonomy" id="2575441"/>
    <lineage>
        <taxon>Bacteria</taxon>
        <taxon>Bacillati</taxon>
        <taxon>Actinomycetota</taxon>
        <taxon>Actinomycetes</taxon>
        <taxon>Propionibacteriales</taxon>
        <taxon>Kribbellaceae</taxon>
        <taxon>Kribbella</taxon>
    </lineage>
</organism>
<dbReference type="InterPro" id="IPR037401">
    <property type="entry name" value="SnoaL-like"/>
</dbReference>
<gene>
    <name evidence="2" type="ORF">FDA38_02265</name>
</gene>
<evidence type="ECO:0000259" key="1">
    <source>
        <dbReference type="Pfam" id="PF12680"/>
    </source>
</evidence>
<dbReference type="AlphaFoldDB" id="A0A4U3M0N2"/>
<reference evidence="2 3" key="1">
    <citation type="submission" date="2019-04" db="EMBL/GenBank/DDBJ databases">
        <title>Kribbella sp. NEAU-THZ 27 nov., a novel actinomycete isolated from soil.</title>
        <authorList>
            <person name="Duan L."/>
        </authorList>
    </citation>
    <scope>NUCLEOTIDE SEQUENCE [LARGE SCALE GENOMIC DNA]</scope>
    <source>
        <strain evidence="3">NEAU-THZ27</strain>
    </source>
</reference>
<accession>A0A4U3M0N2</accession>
<proteinExistence type="predicted"/>
<evidence type="ECO:0000313" key="3">
    <source>
        <dbReference type="Proteomes" id="UP000305836"/>
    </source>
</evidence>
<feature type="domain" description="SnoaL-like" evidence="1">
    <location>
        <begin position="18"/>
        <end position="110"/>
    </location>
</feature>
<evidence type="ECO:0000313" key="2">
    <source>
        <dbReference type="EMBL" id="TKK81682.1"/>
    </source>
</evidence>
<dbReference type="EMBL" id="SZPZ01000001">
    <property type="protein sequence ID" value="TKK81682.1"/>
    <property type="molecule type" value="Genomic_DNA"/>
</dbReference>
<dbReference type="SUPFAM" id="SSF54427">
    <property type="entry name" value="NTF2-like"/>
    <property type="match status" value="1"/>
</dbReference>
<dbReference type="RefSeq" id="WP_137252393.1">
    <property type="nucleotide sequence ID" value="NZ_JBHSPQ010000004.1"/>
</dbReference>
<dbReference type="Gene3D" id="3.10.450.50">
    <property type="match status" value="1"/>
</dbReference>
<protein>
    <submittedName>
        <fullName evidence="2">Ester cyclase</fullName>
    </submittedName>
</protein>
<name>A0A4U3M0N2_9ACTN</name>
<dbReference type="OrthoDB" id="9787933at2"/>
<sequence>MAEDEVSRNLKGMDELDFHGWNRADWHGAFARCHTDDVVVELSGQPTTRGLKEHIEAMEALVESNGGTPVQVASHPIMFGSGDWTCVVGEFEGGGRMVTIAKWRDGAIAEEHIWL</sequence>
<dbReference type="Proteomes" id="UP000305836">
    <property type="component" value="Unassembled WGS sequence"/>
</dbReference>
<dbReference type="InterPro" id="IPR032710">
    <property type="entry name" value="NTF2-like_dom_sf"/>
</dbReference>
<keyword evidence="3" id="KW-1185">Reference proteome</keyword>